<gene>
    <name evidence="1" type="ORF">L1F29_05615</name>
</gene>
<proteinExistence type="predicted"/>
<dbReference type="EMBL" id="CP091430">
    <property type="protein sequence ID" value="UVI31320.1"/>
    <property type="molecule type" value="Genomic_DNA"/>
</dbReference>
<protein>
    <submittedName>
        <fullName evidence="1">Uncharacterized protein</fullName>
    </submittedName>
</protein>
<dbReference type="RefSeq" id="WP_258387382.1">
    <property type="nucleotide sequence ID" value="NZ_CP091430.1"/>
</dbReference>
<organism evidence="1 2">
    <name type="scientific">Paenibacillus spongiae</name>
    <dbReference type="NCBI Taxonomy" id="2909671"/>
    <lineage>
        <taxon>Bacteria</taxon>
        <taxon>Bacillati</taxon>
        <taxon>Bacillota</taxon>
        <taxon>Bacilli</taxon>
        <taxon>Bacillales</taxon>
        <taxon>Paenibacillaceae</taxon>
        <taxon>Paenibacillus</taxon>
    </lineage>
</organism>
<keyword evidence="2" id="KW-1185">Reference proteome</keyword>
<dbReference type="Proteomes" id="UP001057877">
    <property type="component" value="Chromosome"/>
</dbReference>
<name>A0ABY5SFN8_9BACL</name>
<sequence length="222" mass="24015">MRRMSGNSVVLGLFGFLLVAGIAIGFYVYNQADYRHESKADLGPLDKRLHIVIESAKKSKSFEIVHYEDVEDGMMVFTKNTGGNAPANLSANHITVNAEDKLEWSWGGDYSASAGTETADIYFQYIGKNENGPETAKPSPFPLLYGELFNPAITDIVVSNGDGLRQPAKIITTGKDKRIWVAYLPDSAEGTSFTIEGLDRSGSLIAAGELKDGTMGMSKPAP</sequence>
<evidence type="ECO:0000313" key="2">
    <source>
        <dbReference type="Proteomes" id="UP001057877"/>
    </source>
</evidence>
<reference evidence="1" key="1">
    <citation type="submission" date="2022-01" db="EMBL/GenBank/DDBJ databases">
        <title>Paenibacillus spongiae sp. nov., isolated from marine sponge.</title>
        <authorList>
            <person name="Li Z."/>
            <person name="Zhang M."/>
        </authorList>
    </citation>
    <scope>NUCLEOTIDE SEQUENCE</scope>
    <source>
        <strain evidence="1">PHS-Z3</strain>
    </source>
</reference>
<evidence type="ECO:0000313" key="1">
    <source>
        <dbReference type="EMBL" id="UVI31320.1"/>
    </source>
</evidence>
<accession>A0ABY5SFN8</accession>